<evidence type="ECO:0000313" key="2">
    <source>
        <dbReference type="Proteomes" id="UP000237246"/>
    </source>
</evidence>
<dbReference type="Proteomes" id="UP000237246">
    <property type="component" value="Unassembled WGS sequence"/>
</dbReference>
<accession>A0A2P4SMQ0</accession>
<gene>
    <name evidence="1" type="ORF">CIB84_010867</name>
</gene>
<keyword evidence="2" id="KW-1185">Reference proteome</keyword>
<reference evidence="1 2" key="1">
    <citation type="submission" date="2018-01" db="EMBL/GenBank/DDBJ databases">
        <title>Comparison of the Chinese Bamboo Partridge and Red Junglefowl genome sequences highlights the importance of demography in genome evolution.</title>
        <authorList>
            <person name="Tiley G.P."/>
            <person name="Kimball R.T."/>
            <person name="Braun E.L."/>
            <person name="Burleigh J.G."/>
        </authorList>
    </citation>
    <scope>NUCLEOTIDE SEQUENCE [LARGE SCALE GENOMIC DNA]</scope>
    <source>
        <strain evidence="1">RTK389</strain>
        <tissue evidence="1">Blood</tissue>
    </source>
</reference>
<name>A0A2P4SMQ0_BAMTH</name>
<dbReference type="EMBL" id="PPHD01034662">
    <property type="protein sequence ID" value="POI25383.1"/>
    <property type="molecule type" value="Genomic_DNA"/>
</dbReference>
<evidence type="ECO:0000313" key="1">
    <source>
        <dbReference type="EMBL" id="POI25383.1"/>
    </source>
</evidence>
<comment type="caution">
    <text evidence="1">The sequence shown here is derived from an EMBL/GenBank/DDBJ whole genome shotgun (WGS) entry which is preliminary data.</text>
</comment>
<proteinExistence type="predicted"/>
<sequence length="49" mass="5693">MLTMMGRSMILWRLDKAKMLFPHQILVNKSLICPKSLTMQTLLLQVCCI</sequence>
<organism evidence="1 2">
    <name type="scientific">Bambusicola thoracicus</name>
    <name type="common">Chinese bamboo-partridge</name>
    <name type="synonym">Perdix thoracica</name>
    <dbReference type="NCBI Taxonomy" id="9083"/>
    <lineage>
        <taxon>Eukaryota</taxon>
        <taxon>Metazoa</taxon>
        <taxon>Chordata</taxon>
        <taxon>Craniata</taxon>
        <taxon>Vertebrata</taxon>
        <taxon>Euteleostomi</taxon>
        <taxon>Archelosauria</taxon>
        <taxon>Archosauria</taxon>
        <taxon>Dinosauria</taxon>
        <taxon>Saurischia</taxon>
        <taxon>Theropoda</taxon>
        <taxon>Coelurosauria</taxon>
        <taxon>Aves</taxon>
        <taxon>Neognathae</taxon>
        <taxon>Galloanserae</taxon>
        <taxon>Galliformes</taxon>
        <taxon>Phasianidae</taxon>
        <taxon>Perdicinae</taxon>
        <taxon>Bambusicola</taxon>
    </lineage>
</organism>
<dbReference type="AlphaFoldDB" id="A0A2P4SMQ0"/>
<protein>
    <submittedName>
        <fullName evidence="1">Uncharacterized protein</fullName>
    </submittedName>
</protein>